<dbReference type="OrthoDB" id="10599982at2759"/>
<evidence type="ECO:0000313" key="3">
    <source>
        <dbReference type="EMBL" id="EKX40061.1"/>
    </source>
</evidence>
<organism evidence="3">
    <name type="scientific">Guillardia theta (strain CCMP2712)</name>
    <name type="common">Cryptophyte</name>
    <dbReference type="NCBI Taxonomy" id="905079"/>
    <lineage>
        <taxon>Eukaryota</taxon>
        <taxon>Cryptophyceae</taxon>
        <taxon>Pyrenomonadales</taxon>
        <taxon>Geminigeraceae</taxon>
        <taxon>Guillardia</taxon>
    </lineage>
</organism>
<evidence type="ECO:0000313" key="4">
    <source>
        <dbReference type="EnsemblProtists" id="EKX40061"/>
    </source>
</evidence>
<feature type="region of interest" description="Disordered" evidence="1">
    <location>
        <begin position="92"/>
        <end position="118"/>
    </location>
</feature>
<dbReference type="HOGENOM" id="CLU_1006291_0_0_1"/>
<gene>
    <name evidence="3" type="ORF">GUITHDRAFT_154227</name>
</gene>
<evidence type="ECO:0000313" key="5">
    <source>
        <dbReference type="Proteomes" id="UP000011087"/>
    </source>
</evidence>
<reference evidence="3 5" key="1">
    <citation type="journal article" date="2012" name="Nature">
        <title>Algal genomes reveal evolutionary mosaicism and the fate of nucleomorphs.</title>
        <authorList>
            <consortium name="DOE Joint Genome Institute"/>
            <person name="Curtis B.A."/>
            <person name="Tanifuji G."/>
            <person name="Burki F."/>
            <person name="Gruber A."/>
            <person name="Irimia M."/>
            <person name="Maruyama S."/>
            <person name="Arias M.C."/>
            <person name="Ball S.G."/>
            <person name="Gile G.H."/>
            <person name="Hirakawa Y."/>
            <person name="Hopkins J.F."/>
            <person name="Kuo A."/>
            <person name="Rensing S.A."/>
            <person name="Schmutz J."/>
            <person name="Symeonidi A."/>
            <person name="Elias M."/>
            <person name="Eveleigh R.J."/>
            <person name="Herman E.K."/>
            <person name="Klute M.J."/>
            <person name="Nakayama T."/>
            <person name="Obornik M."/>
            <person name="Reyes-Prieto A."/>
            <person name="Armbrust E.V."/>
            <person name="Aves S.J."/>
            <person name="Beiko R.G."/>
            <person name="Coutinho P."/>
            <person name="Dacks J.B."/>
            <person name="Durnford D.G."/>
            <person name="Fast N.M."/>
            <person name="Green B.R."/>
            <person name="Grisdale C.J."/>
            <person name="Hempel F."/>
            <person name="Henrissat B."/>
            <person name="Hoppner M.P."/>
            <person name="Ishida K."/>
            <person name="Kim E."/>
            <person name="Koreny L."/>
            <person name="Kroth P.G."/>
            <person name="Liu Y."/>
            <person name="Malik S.B."/>
            <person name="Maier U.G."/>
            <person name="McRose D."/>
            <person name="Mock T."/>
            <person name="Neilson J.A."/>
            <person name="Onodera N.T."/>
            <person name="Poole A.M."/>
            <person name="Pritham E.J."/>
            <person name="Richards T.A."/>
            <person name="Rocap G."/>
            <person name="Roy S.W."/>
            <person name="Sarai C."/>
            <person name="Schaack S."/>
            <person name="Shirato S."/>
            <person name="Slamovits C.H."/>
            <person name="Spencer D.F."/>
            <person name="Suzuki S."/>
            <person name="Worden A.Z."/>
            <person name="Zauner S."/>
            <person name="Barry K."/>
            <person name="Bell C."/>
            <person name="Bharti A.K."/>
            <person name="Crow J.A."/>
            <person name="Grimwood J."/>
            <person name="Kramer R."/>
            <person name="Lindquist E."/>
            <person name="Lucas S."/>
            <person name="Salamov A."/>
            <person name="McFadden G.I."/>
            <person name="Lane C.E."/>
            <person name="Keeling P.J."/>
            <person name="Gray M.W."/>
            <person name="Grigoriev I.V."/>
            <person name="Archibald J.M."/>
        </authorList>
    </citation>
    <scope>NUCLEOTIDE SEQUENCE</scope>
    <source>
        <strain evidence="3 5">CCMP2712</strain>
    </source>
</reference>
<sequence length="277" mass="30572">MRFSETLVLLSFLVVSCDGFAWPHPVHAGRTSRSQPRIALSMRLEEEAQCLHRRSLIHRLSVLPLVSAAIAITPPPAEARRGDFAKLDFGAGRGKSESQSSLGENDLPAAGKIDPYDNREKANADYATRMQDSSLISEKRQICLDVKEKIFTTVKAALGENDWKKAKFAIDKDAAVLRRAMNQVSTKVSGLTQFCPRHVLIAVTGLEGCECGTTWGEPDKLEIEAEQRERKFLSTLNKLSISVDGAKGKVDSKKSQLLFDKAEAEWKDWLSSAADAQ</sequence>
<dbReference type="RefSeq" id="XP_005827041.1">
    <property type="nucleotide sequence ID" value="XM_005826984.1"/>
</dbReference>
<accession>L1IUX2</accession>
<keyword evidence="5" id="KW-1185">Reference proteome</keyword>
<dbReference type="Proteomes" id="UP000011087">
    <property type="component" value="Unassembled WGS sequence"/>
</dbReference>
<dbReference type="PROSITE" id="PS51257">
    <property type="entry name" value="PROKAR_LIPOPROTEIN"/>
    <property type="match status" value="1"/>
</dbReference>
<dbReference type="AlphaFoldDB" id="L1IUX2"/>
<reference evidence="5" key="2">
    <citation type="submission" date="2012-11" db="EMBL/GenBank/DDBJ databases">
        <authorList>
            <person name="Kuo A."/>
            <person name="Curtis B.A."/>
            <person name="Tanifuji G."/>
            <person name="Burki F."/>
            <person name="Gruber A."/>
            <person name="Irimia M."/>
            <person name="Maruyama S."/>
            <person name="Arias M.C."/>
            <person name="Ball S.G."/>
            <person name="Gile G.H."/>
            <person name="Hirakawa Y."/>
            <person name="Hopkins J.F."/>
            <person name="Rensing S.A."/>
            <person name="Schmutz J."/>
            <person name="Symeonidi A."/>
            <person name="Elias M."/>
            <person name="Eveleigh R.J."/>
            <person name="Herman E.K."/>
            <person name="Klute M.J."/>
            <person name="Nakayama T."/>
            <person name="Obornik M."/>
            <person name="Reyes-Prieto A."/>
            <person name="Armbrust E.V."/>
            <person name="Aves S.J."/>
            <person name="Beiko R.G."/>
            <person name="Coutinho P."/>
            <person name="Dacks J.B."/>
            <person name="Durnford D.G."/>
            <person name="Fast N.M."/>
            <person name="Green B.R."/>
            <person name="Grisdale C."/>
            <person name="Hempe F."/>
            <person name="Henrissat B."/>
            <person name="Hoppner M.P."/>
            <person name="Ishida K.-I."/>
            <person name="Kim E."/>
            <person name="Koreny L."/>
            <person name="Kroth P.G."/>
            <person name="Liu Y."/>
            <person name="Malik S.-B."/>
            <person name="Maier U.G."/>
            <person name="McRose D."/>
            <person name="Mock T."/>
            <person name="Neilson J.A."/>
            <person name="Onodera N.T."/>
            <person name="Poole A.M."/>
            <person name="Pritham E.J."/>
            <person name="Richards T.A."/>
            <person name="Rocap G."/>
            <person name="Roy S.W."/>
            <person name="Sarai C."/>
            <person name="Schaack S."/>
            <person name="Shirato S."/>
            <person name="Slamovits C.H."/>
            <person name="Spencer D.F."/>
            <person name="Suzuki S."/>
            <person name="Worden A.Z."/>
            <person name="Zauner S."/>
            <person name="Barry K."/>
            <person name="Bell C."/>
            <person name="Bharti A.K."/>
            <person name="Crow J.A."/>
            <person name="Grimwood J."/>
            <person name="Kramer R."/>
            <person name="Lindquist E."/>
            <person name="Lucas S."/>
            <person name="Salamov A."/>
            <person name="McFadden G.I."/>
            <person name="Lane C.E."/>
            <person name="Keeling P.J."/>
            <person name="Gray M.W."/>
            <person name="Grigoriev I.V."/>
            <person name="Archibald J.M."/>
        </authorList>
    </citation>
    <scope>NUCLEOTIDE SEQUENCE</scope>
    <source>
        <strain evidence="5">CCMP2712</strain>
    </source>
</reference>
<keyword evidence="2" id="KW-0732">Signal</keyword>
<evidence type="ECO:0000256" key="2">
    <source>
        <dbReference type="SAM" id="SignalP"/>
    </source>
</evidence>
<proteinExistence type="predicted"/>
<feature type="signal peptide" evidence="2">
    <location>
        <begin position="1"/>
        <end position="19"/>
    </location>
</feature>
<dbReference type="EnsemblProtists" id="EKX40061">
    <property type="protein sequence ID" value="EKX40061"/>
    <property type="gene ID" value="GUITHDRAFT_154227"/>
</dbReference>
<evidence type="ECO:0000256" key="1">
    <source>
        <dbReference type="SAM" id="MobiDB-lite"/>
    </source>
</evidence>
<dbReference type="PaxDb" id="55529-EKX40061"/>
<dbReference type="EMBL" id="JH993034">
    <property type="protein sequence ID" value="EKX40061.1"/>
    <property type="molecule type" value="Genomic_DNA"/>
</dbReference>
<name>L1IUX2_GUITC</name>
<feature type="chain" id="PRO_5008770520" evidence="2">
    <location>
        <begin position="20"/>
        <end position="277"/>
    </location>
</feature>
<reference evidence="4" key="3">
    <citation type="submission" date="2016-03" db="UniProtKB">
        <authorList>
            <consortium name="EnsemblProtists"/>
        </authorList>
    </citation>
    <scope>IDENTIFICATION</scope>
</reference>
<dbReference type="KEGG" id="gtt:GUITHDRAFT_154227"/>
<dbReference type="GeneID" id="17296799"/>
<protein>
    <submittedName>
        <fullName evidence="3 4">Uncharacterized protein</fullName>
    </submittedName>
</protein>